<dbReference type="PANTHER" id="PTHR30296:SF0">
    <property type="entry name" value="LACTATE UTILIZATION PROTEIN A"/>
    <property type="match status" value="1"/>
</dbReference>
<dbReference type="AlphaFoldDB" id="U4TUS4"/>
<protein>
    <submittedName>
        <fullName evidence="2">LutA</fullName>
    </submittedName>
</protein>
<dbReference type="Proteomes" id="UP000030647">
    <property type="component" value="Unassembled WGS sequence"/>
</dbReference>
<dbReference type="HOGENOM" id="CLU_023081_1_0_9"/>
<evidence type="ECO:0000313" key="2">
    <source>
        <dbReference type="EMBL" id="ERL65623.1"/>
    </source>
</evidence>
<dbReference type="RefSeq" id="WP_022528975.1">
    <property type="nucleotide sequence ID" value="NZ_KI271585.1"/>
</dbReference>
<dbReference type="GO" id="GO:0005829">
    <property type="term" value="C:cytosol"/>
    <property type="evidence" value="ECO:0007669"/>
    <property type="project" value="TreeGrafter"/>
</dbReference>
<sequence>MKVVVFSTCVVDLFFPNVGAAMVEVLERFGCETAMPKKQICCGQPTFNSGYVADSQKTMRNEVDALLSVDADYIVGPSGSCVNMLHEFRMHLADDPEYGPKAEQLASKSYEFTQFLYRVLHVIDAGAELDAKATFHRSCHMTRLLGERVAPFVLLDHVKGLQMIPLPHIENCCGFGGLFSVKEPEISKLMVNEKVDDVVSTGADILIGADQTCLMNIGGRFSRRNLPIKVMHIAEVLNSNVDMSRVRYANEEELAAMAGGRD</sequence>
<accession>U4TUS4</accession>
<evidence type="ECO:0000313" key="3">
    <source>
        <dbReference type="Proteomes" id="UP000030647"/>
    </source>
</evidence>
<proteinExistence type="predicted"/>
<feature type="domain" description="Cysteine-rich" evidence="1">
    <location>
        <begin position="3"/>
        <end position="85"/>
    </location>
</feature>
<reference evidence="3" key="1">
    <citation type="journal article" date="2013" name="Genome Announc.">
        <title>Whole-Genome Sequencing of Lactobacillus shenzhenensis Strain LY-73T.</title>
        <authorList>
            <person name="Lin Z."/>
            <person name="Liu Z."/>
            <person name="Yang R."/>
            <person name="Zou Y."/>
            <person name="Wan D."/>
            <person name="Chen J."/>
            <person name="Guo M."/>
            <person name="Zhao J."/>
            <person name="Fang C."/>
            <person name="Yang R."/>
            <person name="Liu F."/>
        </authorList>
    </citation>
    <scope>NUCLEOTIDE SEQUENCE [LARGE SCALE GENOMIC DNA]</scope>
    <source>
        <strain evidence="3">LY-73</strain>
    </source>
</reference>
<dbReference type="OrthoDB" id="9770306at2"/>
<organism evidence="2 3">
    <name type="scientific">Schleiferilactobacillus shenzhenensis LY-73</name>
    <dbReference type="NCBI Taxonomy" id="1231336"/>
    <lineage>
        <taxon>Bacteria</taxon>
        <taxon>Bacillati</taxon>
        <taxon>Bacillota</taxon>
        <taxon>Bacilli</taxon>
        <taxon>Lactobacillales</taxon>
        <taxon>Lactobacillaceae</taxon>
        <taxon>Schleiferilactobacillus</taxon>
    </lineage>
</organism>
<dbReference type="GO" id="GO:0016491">
    <property type="term" value="F:oxidoreductase activity"/>
    <property type="evidence" value="ECO:0007669"/>
    <property type="project" value="UniProtKB-ARBA"/>
</dbReference>
<dbReference type="STRING" id="1231336.L248_2309"/>
<gene>
    <name evidence="2" type="primary">lutA</name>
    <name evidence="2" type="ORF">L248_2309</name>
</gene>
<dbReference type="EMBL" id="KI271585">
    <property type="protein sequence ID" value="ERL65623.1"/>
    <property type="molecule type" value="Genomic_DNA"/>
</dbReference>
<keyword evidence="3" id="KW-1185">Reference proteome</keyword>
<name>U4TUS4_9LACO</name>
<dbReference type="eggNOG" id="COG0247">
    <property type="taxonomic scope" value="Bacteria"/>
</dbReference>
<evidence type="ECO:0000259" key="1">
    <source>
        <dbReference type="Pfam" id="PF02754"/>
    </source>
</evidence>
<dbReference type="PANTHER" id="PTHR30296">
    <property type="entry name" value="UNCHARACTERIZED PROTEIN YKGE"/>
    <property type="match status" value="1"/>
</dbReference>
<feature type="domain" description="Cysteine-rich" evidence="1">
    <location>
        <begin position="134"/>
        <end position="217"/>
    </location>
</feature>
<dbReference type="InterPro" id="IPR004017">
    <property type="entry name" value="Cys_rich_dom"/>
</dbReference>
<dbReference type="Pfam" id="PF02754">
    <property type="entry name" value="CCG"/>
    <property type="match status" value="2"/>
</dbReference>